<gene>
    <name evidence="1" type="ORF">COU09_01105</name>
</gene>
<accession>A0A2H0UQE5</accession>
<dbReference type="AlphaFoldDB" id="A0A2H0UQE5"/>
<protein>
    <submittedName>
        <fullName evidence="1">Uncharacterized protein</fullName>
    </submittedName>
</protein>
<dbReference type="Gene3D" id="2.30.110.10">
    <property type="entry name" value="Electron Transport, Fmn-binding Protein, Chain A"/>
    <property type="match status" value="1"/>
</dbReference>
<dbReference type="InterPro" id="IPR012349">
    <property type="entry name" value="Split_barrel_FMN-bd"/>
</dbReference>
<comment type="caution">
    <text evidence="1">The sequence shown here is derived from an EMBL/GenBank/DDBJ whole genome shotgun (WGS) entry which is preliminary data.</text>
</comment>
<reference evidence="2" key="1">
    <citation type="submission" date="2017-09" db="EMBL/GenBank/DDBJ databases">
        <title>Depth-based differentiation of microbial function through sediment-hosted aquifers and enrichment of novel symbionts in the deep terrestrial subsurface.</title>
        <authorList>
            <person name="Probst A.J."/>
            <person name="Ladd B."/>
            <person name="Jarett J.K."/>
            <person name="Geller-Mcgrath D.E."/>
            <person name="Sieber C.M.K."/>
            <person name="Emerson J.B."/>
            <person name="Anantharaman K."/>
            <person name="Thomas B.C."/>
            <person name="Malmstrom R."/>
            <person name="Stieglmeier M."/>
            <person name="Klingl A."/>
            <person name="Woyke T."/>
            <person name="Ryan C.M."/>
            <person name="Banfield J.F."/>
        </authorList>
    </citation>
    <scope>NUCLEOTIDE SEQUENCE [LARGE SCALE GENOMIC DNA]</scope>
</reference>
<sequence>MIDIRERVFEVLENTHLMSLAVVDKDGPWVADVVFIYDKDFNIFWMSDPEARHSRAISNSFKAAGSITNSVKSKEPDFGLQFSGGGGASGCTV</sequence>
<dbReference type="SUPFAM" id="SSF50475">
    <property type="entry name" value="FMN-binding split barrel"/>
    <property type="match status" value="1"/>
</dbReference>
<evidence type="ECO:0000313" key="1">
    <source>
        <dbReference type="EMBL" id="PIR88672.1"/>
    </source>
</evidence>
<name>A0A2H0UQE5_9BACT</name>
<proteinExistence type="predicted"/>
<dbReference type="Proteomes" id="UP000229615">
    <property type="component" value="Unassembled WGS sequence"/>
</dbReference>
<organism evidence="1 2">
    <name type="scientific">Candidatus Harrisonbacteria bacterium CG10_big_fil_rev_8_21_14_0_10_44_23</name>
    <dbReference type="NCBI Taxonomy" id="1974585"/>
    <lineage>
        <taxon>Bacteria</taxon>
        <taxon>Candidatus Harrisoniibacteriota</taxon>
    </lineage>
</organism>
<dbReference type="EMBL" id="PFBB01000012">
    <property type="protein sequence ID" value="PIR88672.1"/>
    <property type="molecule type" value="Genomic_DNA"/>
</dbReference>
<evidence type="ECO:0000313" key="2">
    <source>
        <dbReference type="Proteomes" id="UP000229615"/>
    </source>
</evidence>